<keyword evidence="1" id="KW-0732">Signal</keyword>
<dbReference type="Gene3D" id="3.40.50.1110">
    <property type="entry name" value="SGNH hydrolase"/>
    <property type="match status" value="1"/>
</dbReference>
<proteinExistence type="predicted"/>
<feature type="chain" id="PRO_5008241747" description="SGNH hydrolase-type esterase domain-containing protein" evidence="1">
    <location>
        <begin position="21"/>
        <end position="345"/>
    </location>
</feature>
<gene>
    <name evidence="2" type="ORF">CFX0092_A0496</name>
</gene>
<accession>A0A170PE54</accession>
<dbReference type="PROSITE" id="PS51257">
    <property type="entry name" value="PROKAR_LIPOPROTEIN"/>
    <property type="match status" value="1"/>
</dbReference>
<name>A0A170PE54_9CHLR</name>
<dbReference type="Proteomes" id="UP000215027">
    <property type="component" value="Chromosome I"/>
</dbReference>
<dbReference type="InterPro" id="IPR036514">
    <property type="entry name" value="SGNH_hydro_sf"/>
</dbReference>
<dbReference type="SUPFAM" id="SSF52266">
    <property type="entry name" value="SGNH hydrolase"/>
    <property type="match status" value="1"/>
</dbReference>
<dbReference type="AlphaFoldDB" id="A0A170PE54"/>
<sequence>MHQRLYIALVPLLLALTACGRVGSAAPAATASVATATAAPMTATATATASATATALPTATATNPPPTATYVPILTPSATPPPPTPIPTPDPAFFVNGVPVEHFIVFPPEVEANVRRIFAHGQELGRNPHAFSKIGDSISLTSHYLARFDQGDYQLGIYERLQPAIDHYAHSYERFGMAVRIGLHAWIAYRPGLADPEQCDSDEHMVACEIRLHNPSVFLIRLGTNDTAPGDAYERAIRHAIEYSIRNGIIPVLVTKSDRFEGDNRHNETMRRLATDYEVPLWDFDVIAGTLPDRGLGGDDVHLTMFGHNDYSDPATLSFGYPLSDLTGLMMLDAIRRTVTEGDAQ</sequence>
<protein>
    <recommendedName>
        <fullName evidence="4">SGNH hydrolase-type esterase domain-containing protein</fullName>
    </recommendedName>
</protein>
<dbReference type="KEGG" id="pbf:CFX0092_A0496"/>
<evidence type="ECO:0000256" key="1">
    <source>
        <dbReference type="SAM" id="SignalP"/>
    </source>
</evidence>
<feature type="signal peptide" evidence="1">
    <location>
        <begin position="1"/>
        <end position="20"/>
    </location>
</feature>
<organism evidence="2 3">
    <name type="scientific">Candidatus Promineifilum breve</name>
    <dbReference type="NCBI Taxonomy" id="1806508"/>
    <lineage>
        <taxon>Bacteria</taxon>
        <taxon>Bacillati</taxon>
        <taxon>Chloroflexota</taxon>
        <taxon>Ardenticatenia</taxon>
        <taxon>Candidatus Promineifilales</taxon>
        <taxon>Candidatus Promineifilaceae</taxon>
        <taxon>Candidatus Promineifilum</taxon>
    </lineage>
</organism>
<reference evidence="2" key="1">
    <citation type="submission" date="2016-01" db="EMBL/GenBank/DDBJ databases">
        <authorList>
            <person name="Mcilroy J.S."/>
            <person name="Karst M S."/>
            <person name="Albertsen M."/>
        </authorList>
    </citation>
    <scope>NUCLEOTIDE SEQUENCE</scope>
    <source>
        <strain evidence="2">Cfx-K</strain>
    </source>
</reference>
<dbReference type="EMBL" id="LN890655">
    <property type="protein sequence ID" value="CUS02377.2"/>
    <property type="molecule type" value="Genomic_DNA"/>
</dbReference>
<evidence type="ECO:0000313" key="2">
    <source>
        <dbReference type="EMBL" id="CUS02377.2"/>
    </source>
</evidence>
<dbReference type="OrthoDB" id="164810at2"/>
<dbReference type="RefSeq" id="WP_095041994.1">
    <property type="nucleotide sequence ID" value="NZ_LN890655.1"/>
</dbReference>
<evidence type="ECO:0008006" key="4">
    <source>
        <dbReference type="Google" id="ProtNLM"/>
    </source>
</evidence>
<evidence type="ECO:0000313" key="3">
    <source>
        <dbReference type="Proteomes" id="UP000215027"/>
    </source>
</evidence>
<keyword evidence="3" id="KW-1185">Reference proteome</keyword>